<dbReference type="GO" id="GO:0006139">
    <property type="term" value="P:nucleobase-containing compound metabolic process"/>
    <property type="evidence" value="ECO:0007669"/>
    <property type="project" value="InterPro"/>
</dbReference>
<accession>A0A9N9B4R3</accession>
<dbReference type="GO" id="GO:0003676">
    <property type="term" value="F:nucleic acid binding"/>
    <property type="evidence" value="ECO:0007669"/>
    <property type="project" value="InterPro"/>
</dbReference>
<dbReference type="OrthoDB" id="1920326at2759"/>
<protein>
    <recommendedName>
        <fullName evidence="8">3'-5' exonuclease</fullName>
    </recommendedName>
    <alternativeName>
        <fullName evidence="9">Werner Syndrome-like exonuclease</fullName>
    </alternativeName>
</protein>
<evidence type="ECO:0000259" key="10">
    <source>
        <dbReference type="SMART" id="SM00474"/>
    </source>
</evidence>
<keyword evidence="4" id="KW-0378">Hydrolase</keyword>
<reference evidence="11" key="1">
    <citation type="submission" date="2021-06" db="EMBL/GenBank/DDBJ databases">
        <authorList>
            <person name="Kallberg Y."/>
            <person name="Tangrot J."/>
            <person name="Rosling A."/>
        </authorList>
    </citation>
    <scope>NUCLEOTIDE SEQUENCE</scope>
    <source>
        <strain evidence="11">MT106</strain>
    </source>
</reference>
<dbReference type="InterPro" id="IPR012337">
    <property type="entry name" value="RNaseH-like_sf"/>
</dbReference>
<evidence type="ECO:0000256" key="8">
    <source>
        <dbReference type="ARBA" id="ARBA00040531"/>
    </source>
</evidence>
<dbReference type="GO" id="GO:0008408">
    <property type="term" value="F:3'-5' exonuclease activity"/>
    <property type="evidence" value="ECO:0007669"/>
    <property type="project" value="InterPro"/>
</dbReference>
<dbReference type="CDD" id="cd06141">
    <property type="entry name" value="WRN_exo"/>
    <property type="match status" value="1"/>
</dbReference>
<keyword evidence="6" id="KW-0460">Magnesium</keyword>
<dbReference type="EMBL" id="CAJVPL010001114">
    <property type="protein sequence ID" value="CAG8553330.1"/>
    <property type="molecule type" value="Genomic_DNA"/>
</dbReference>
<name>A0A9N9B4R3_9GLOM</name>
<dbReference type="Pfam" id="PF01612">
    <property type="entry name" value="DNA_pol_A_exo1"/>
    <property type="match status" value="1"/>
</dbReference>
<comment type="subcellular location">
    <subcellularLocation>
        <location evidence="1">Nucleus</location>
    </subcellularLocation>
</comment>
<comment type="caution">
    <text evidence="11">The sequence shown here is derived from an EMBL/GenBank/DDBJ whole genome shotgun (WGS) entry which is preliminary data.</text>
</comment>
<evidence type="ECO:0000256" key="5">
    <source>
        <dbReference type="ARBA" id="ARBA00022839"/>
    </source>
</evidence>
<sequence>MFAIKAGTRFKNFRSLERIFATLKNRSRTISELGNSKSVIKVNDTDDEAKITHEDAEEAAISIEKIARNKLSKTTKTTNSIKSIKIIDNSLPVLSYKDDEKYKIKYISDDREANELIGMNRSKLFGFDIEWRVFPKPPSPVSLLQLCDASTIFLFHVARMQRFPRYLQELMENPMILKFGPNICADGKKLFRDYDIQCKSLVELGSLGIQVKKDGFITQRKVQSLRTLVEVLLEKQIIKDQKIQKSNWDCCWLSKPQIDYAANDATYLLAERIFALQSEQIALDPSISYAIDLCDIDQETTKVRRFAMKIII</sequence>
<evidence type="ECO:0000313" key="11">
    <source>
        <dbReference type="EMBL" id="CAG8553330.1"/>
    </source>
</evidence>
<keyword evidence="5" id="KW-0269">Exonuclease</keyword>
<dbReference type="PANTHER" id="PTHR13620:SF109">
    <property type="entry name" value="3'-5' EXONUCLEASE"/>
    <property type="match status" value="1"/>
</dbReference>
<gene>
    <name evidence="11" type="ORF">AGERDE_LOCUS6780</name>
</gene>
<evidence type="ECO:0000256" key="7">
    <source>
        <dbReference type="ARBA" id="ARBA00023242"/>
    </source>
</evidence>
<proteinExistence type="predicted"/>
<dbReference type="GO" id="GO:0046872">
    <property type="term" value="F:metal ion binding"/>
    <property type="evidence" value="ECO:0007669"/>
    <property type="project" value="UniProtKB-KW"/>
</dbReference>
<keyword evidence="2" id="KW-0540">Nuclease</keyword>
<dbReference type="SMART" id="SM00474">
    <property type="entry name" value="35EXOc"/>
    <property type="match status" value="1"/>
</dbReference>
<keyword evidence="12" id="KW-1185">Reference proteome</keyword>
<dbReference type="InterPro" id="IPR036397">
    <property type="entry name" value="RNaseH_sf"/>
</dbReference>
<evidence type="ECO:0000256" key="2">
    <source>
        <dbReference type="ARBA" id="ARBA00022722"/>
    </source>
</evidence>
<dbReference type="SUPFAM" id="SSF53098">
    <property type="entry name" value="Ribonuclease H-like"/>
    <property type="match status" value="1"/>
</dbReference>
<dbReference type="AlphaFoldDB" id="A0A9N9B4R3"/>
<dbReference type="InterPro" id="IPR051132">
    <property type="entry name" value="3-5_Exonuclease_domain"/>
</dbReference>
<dbReference type="PANTHER" id="PTHR13620">
    <property type="entry name" value="3-5 EXONUCLEASE"/>
    <property type="match status" value="1"/>
</dbReference>
<organism evidence="11 12">
    <name type="scientific">Ambispora gerdemannii</name>
    <dbReference type="NCBI Taxonomy" id="144530"/>
    <lineage>
        <taxon>Eukaryota</taxon>
        <taxon>Fungi</taxon>
        <taxon>Fungi incertae sedis</taxon>
        <taxon>Mucoromycota</taxon>
        <taxon>Glomeromycotina</taxon>
        <taxon>Glomeromycetes</taxon>
        <taxon>Archaeosporales</taxon>
        <taxon>Ambisporaceae</taxon>
        <taxon>Ambispora</taxon>
    </lineage>
</organism>
<evidence type="ECO:0000256" key="3">
    <source>
        <dbReference type="ARBA" id="ARBA00022723"/>
    </source>
</evidence>
<evidence type="ECO:0000256" key="1">
    <source>
        <dbReference type="ARBA" id="ARBA00004123"/>
    </source>
</evidence>
<evidence type="ECO:0000313" key="12">
    <source>
        <dbReference type="Proteomes" id="UP000789831"/>
    </source>
</evidence>
<feature type="domain" description="3'-5' exonuclease" evidence="10">
    <location>
        <begin position="104"/>
        <end position="282"/>
    </location>
</feature>
<dbReference type="GO" id="GO:0005634">
    <property type="term" value="C:nucleus"/>
    <property type="evidence" value="ECO:0007669"/>
    <property type="project" value="UniProtKB-SubCell"/>
</dbReference>
<evidence type="ECO:0000256" key="9">
    <source>
        <dbReference type="ARBA" id="ARBA00042761"/>
    </source>
</evidence>
<keyword evidence="7" id="KW-0539">Nucleus</keyword>
<keyword evidence="3" id="KW-0479">Metal-binding</keyword>
<dbReference type="Gene3D" id="3.30.420.10">
    <property type="entry name" value="Ribonuclease H-like superfamily/Ribonuclease H"/>
    <property type="match status" value="1"/>
</dbReference>
<evidence type="ECO:0000256" key="6">
    <source>
        <dbReference type="ARBA" id="ARBA00022842"/>
    </source>
</evidence>
<dbReference type="InterPro" id="IPR002562">
    <property type="entry name" value="3'-5'_exonuclease_dom"/>
</dbReference>
<evidence type="ECO:0000256" key="4">
    <source>
        <dbReference type="ARBA" id="ARBA00022801"/>
    </source>
</evidence>
<dbReference type="Proteomes" id="UP000789831">
    <property type="component" value="Unassembled WGS sequence"/>
</dbReference>